<keyword evidence="6 9" id="KW-0479">Metal-binding</keyword>
<organism evidence="11 12">
    <name type="scientific">Candidatus Dormiibacter inghamiae</name>
    <dbReference type="NCBI Taxonomy" id="3127013"/>
    <lineage>
        <taxon>Bacteria</taxon>
        <taxon>Bacillati</taxon>
        <taxon>Candidatus Dormiibacterota</taxon>
        <taxon>Candidatus Dormibacteria</taxon>
        <taxon>Candidatus Dormibacterales</taxon>
        <taxon>Candidatus Dormibacteraceae</taxon>
        <taxon>Candidatus Dormiibacter</taxon>
    </lineage>
</organism>
<dbReference type="GO" id="GO:0008253">
    <property type="term" value="F:5'-nucleotidase activity"/>
    <property type="evidence" value="ECO:0007669"/>
    <property type="project" value="UniProtKB-UniRule"/>
</dbReference>
<comment type="caution">
    <text evidence="11">The sequence shown here is derived from an EMBL/GenBank/DDBJ whole genome shotgun (WGS) entry which is preliminary data.</text>
</comment>
<evidence type="ECO:0000256" key="9">
    <source>
        <dbReference type="HAMAP-Rule" id="MF_00060"/>
    </source>
</evidence>
<dbReference type="Pfam" id="PF01975">
    <property type="entry name" value="SurE"/>
    <property type="match status" value="1"/>
</dbReference>
<protein>
    <recommendedName>
        <fullName evidence="9">5'-nucleotidase SurE</fullName>
        <ecNumber evidence="9">3.1.3.5</ecNumber>
    </recommendedName>
    <alternativeName>
        <fullName evidence="9">Nucleoside 5'-monophosphate phosphohydrolase</fullName>
    </alternativeName>
</protein>
<dbReference type="EMBL" id="JAEKNQ010000016">
    <property type="protein sequence ID" value="MBJ7602171.1"/>
    <property type="molecule type" value="Genomic_DNA"/>
</dbReference>
<evidence type="ECO:0000256" key="2">
    <source>
        <dbReference type="ARBA" id="ARBA00001946"/>
    </source>
</evidence>
<dbReference type="InterPro" id="IPR036523">
    <property type="entry name" value="SurE-like_sf"/>
</dbReference>
<dbReference type="NCBIfam" id="TIGR00087">
    <property type="entry name" value="surE"/>
    <property type="match status" value="1"/>
</dbReference>
<feature type="binding site" evidence="9">
    <location>
        <position position="129"/>
    </location>
    <ligand>
        <name>a divalent metal cation</name>
        <dbReference type="ChEBI" id="CHEBI:60240"/>
    </ligand>
</feature>
<dbReference type="InterPro" id="IPR030048">
    <property type="entry name" value="SurE"/>
</dbReference>
<evidence type="ECO:0000256" key="1">
    <source>
        <dbReference type="ARBA" id="ARBA00000815"/>
    </source>
</evidence>
<gene>
    <name evidence="9 11" type="primary">surE</name>
    <name evidence="11" type="ORF">JF888_03090</name>
</gene>
<dbReference type="Gene3D" id="3.40.1210.10">
    <property type="entry name" value="Survival protein SurE-like phosphatase/nucleotidase"/>
    <property type="match status" value="1"/>
</dbReference>
<dbReference type="NCBIfam" id="NF001490">
    <property type="entry name" value="PRK00346.1-4"/>
    <property type="match status" value="1"/>
</dbReference>
<dbReference type="RefSeq" id="WP_338176569.1">
    <property type="nucleotide sequence ID" value="NZ_JAEKNQ010000016.1"/>
</dbReference>
<evidence type="ECO:0000256" key="4">
    <source>
        <dbReference type="ARBA" id="ARBA00011062"/>
    </source>
</evidence>
<dbReference type="GO" id="GO:0046872">
    <property type="term" value="F:metal ion binding"/>
    <property type="evidence" value="ECO:0007669"/>
    <property type="project" value="UniProtKB-UniRule"/>
</dbReference>
<dbReference type="SUPFAM" id="SSF64167">
    <property type="entry name" value="SurE-like"/>
    <property type="match status" value="1"/>
</dbReference>
<evidence type="ECO:0000256" key="6">
    <source>
        <dbReference type="ARBA" id="ARBA00022723"/>
    </source>
</evidence>
<dbReference type="GO" id="GO:0000166">
    <property type="term" value="F:nucleotide binding"/>
    <property type="evidence" value="ECO:0007669"/>
    <property type="project" value="UniProtKB-KW"/>
</dbReference>
<keyword evidence="7 9" id="KW-0547">Nucleotide-binding</keyword>
<comment type="catalytic activity">
    <reaction evidence="1 9">
        <text>a ribonucleoside 5'-phosphate + H2O = a ribonucleoside + phosphate</text>
        <dbReference type="Rhea" id="RHEA:12484"/>
        <dbReference type="ChEBI" id="CHEBI:15377"/>
        <dbReference type="ChEBI" id="CHEBI:18254"/>
        <dbReference type="ChEBI" id="CHEBI:43474"/>
        <dbReference type="ChEBI" id="CHEBI:58043"/>
        <dbReference type="EC" id="3.1.3.5"/>
    </reaction>
</comment>
<comment type="function">
    <text evidence="9">Nucleotidase that shows phosphatase activity on nucleoside 5'-monophosphates.</text>
</comment>
<comment type="similarity">
    <text evidence="4 9">Belongs to the SurE nucleotidase family.</text>
</comment>
<reference evidence="11 12" key="1">
    <citation type="submission" date="2020-10" db="EMBL/GenBank/DDBJ databases">
        <title>Ca. Dormibacterota MAGs.</title>
        <authorList>
            <person name="Montgomery K."/>
        </authorList>
    </citation>
    <scope>NUCLEOTIDE SEQUENCE [LARGE SCALE GENOMIC DNA]</scope>
    <source>
        <strain evidence="11">SC8811_S16_3</strain>
    </source>
</reference>
<dbReference type="FunFam" id="3.40.1210.10:FF:000001">
    <property type="entry name" value="5'/3'-nucleotidase SurE"/>
    <property type="match status" value="1"/>
</dbReference>
<name>A0A934K5Q1_9BACT</name>
<comment type="cofactor">
    <cofactor evidence="9">
        <name>a divalent metal cation</name>
        <dbReference type="ChEBI" id="CHEBI:60240"/>
    </cofactor>
    <text evidence="9">Binds 1 divalent metal cation per subunit.</text>
</comment>
<keyword evidence="8 9" id="KW-0378">Hydrolase</keyword>
<dbReference type="AlphaFoldDB" id="A0A934K5Q1"/>
<dbReference type="PANTHER" id="PTHR30457:SF0">
    <property type="entry name" value="PHOSPHATASE, PUTATIVE (AFU_ORTHOLOGUE AFUA_4G01070)-RELATED"/>
    <property type="match status" value="1"/>
</dbReference>
<dbReference type="EC" id="3.1.3.5" evidence="9"/>
<evidence type="ECO:0000259" key="10">
    <source>
        <dbReference type="Pfam" id="PF01975"/>
    </source>
</evidence>
<proteinExistence type="inferred from homology"/>
<sequence length="286" mass="30851">MRSTLSYSPLIEICARSRGAKRGTGRPGDRQIARILVTNDDGITSPGLHALYHSLSQLGETVAVAPDAERSSVGHAITTLLPLRVKEFSLEGRKIGYATNGTPADCVKLALGGVLGEGTRPDLVVSGINLGPNTATNIIYSGTVSAATEARILGIPSIAVSLAAFVEPRWDVAAEIARGVAKLVLEKGLPEKVLLNINVPNLPRNEIKGVKVTRQGDSNYQEAFKVGEDPRRQPYYWLAGTYEMKDTAEDTDAWSVANGWVSITPITFDLTARDHLHALTEWDLRL</sequence>
<dbReference type="PANTHER" id="PTHR30457">
    <property type="entry name" value="5'-NUCLEOTIDASE SURE"/>
    <property type="match status" value="1"/>
</dbReference>
<feature type="binding site" evidence="9">
    <location>
        <position position="40"/>
    </location>
    <ligand>
        <name>a divalent metal cation</name>
        <dbReference type="ChEBI" id="CHEBI:60240"/>
    </ligand>
</feature>
<dbReference type="InterPro" id="IPR002828">
    <property type="entry name" value="SurE-like_Pase/nucleotidase"/>
</dbReference>
<evidence type="ECO:0000256" key="3">
    <source>
        <dbReference type="ARBA" id="ARBA00004496"/>
    </source>
</evidence>
<evidence type="ECO:0000256" key="8">
    <source>
        <dbReference type="ARBA" id="ARBA00022801"/>
    </source>
</evidence>
<evidence type="ECO:0000256" key="5">
    <source>
        <dbReference type="ARBA" id="ARBA00022490"/>
    </source>
</evidence>
<feature type="binding site" evidence="9">
    <location>
        <position position="41"/>
    </location>
    <ligand>
        <name>a divalent metal cation</name>
        <dbReference type="ChEBI" id="CHEBI:60240"/>
    </ligand>
</feature>
<feature type="domain" description="Survival protein SurE-like phosphatase/nucleotidase" evidence="10">
    <location>
        <begin position="35"/>
        <end position="221"/>
    </location>
</feature>
<dbReference type="Proteomes" id="UP000620075">
    <property type="component" value="Unassembled WGS sequence"/>
</dbReference>
<dbReference type="HAMAP" id="MF_00060">
    <property type="entry name" value="SurE"/>
    <property type="match status" value="1"/>
</dbReference>
<dbReference type="NCBIfam" id="NF001492">
    <property type="entry name" value="PRK00346.2-2"/>
    <property type="match status" value="1"/>
</dbReference>
<dbReference type="GO" id="GO:0005737">
    <property type="term" value="C:cytoplasm"/>
    <property type="evidence" value="ECO:0007669"/>
    <property type="project" value="UniProtKB-SubCell"/>
</dbReference>
<accession>A0A934K5Q1</accession>
<evidence type="ECO:0000313" key="12">
    <source>
        <dbReference type="Proteomes" id="UP000620075"/>
    </source>
</evidence>
<keyword evidence="5 9" id="KW-0963">Cytoplasm</keyword>
<comment type="cofactor">
    <cofactor evidence="2">
        <name>Mg(2+)</name>
        <dbReference type="ChEBI" id="CHEBI:18420"/>
    </cofactor>
</comment>
<feature type="binding site" evidence="9">
    <location>
        <position position="71"/>
    </location>
    <ligand>
        <name>a divalent metal cation</name>
        <dbReference type="ChEBI" id="CHEBI:60240"/>
    </ligand>
</feature>
<evidence type="ECO:0000313" key="11">
    <source>
        <dbReference type="EMBL" id="MBJ7602171.1"/>
    </source>
</evidence>
<evidence type="ECO:0000256" key="7">
    <source>
        <dbReference type="ARBA" id="ARBA00022741"/>
    </source>
</evidence>
<comment type="subcellular location">
    <subcellularLocation>
        <location evidence="3 9">Cytoplasm</location>
    </subcellularLocation>
</comment>